<dbReference type="AlphaFoldDB" id="A0A1G5GW97"/>
<sequence>MKEDDKFLKDMEDLNEWQQNQYNPGHYIGTGRIPRPILNLTKYPRLLIIAGVLGLILPTAIVLLTDTAITELIFLFLTPISIIIGGILRIKGK</sequence>
<accession>A0A1G5GW97</accession>
<evidence type="ECO:0000313" key="2">
    <source>
        <dbReference type="EMBL" id="SCY55671.1"/>
    </source>
</evidence>
<feature type="transmembrane region" description="Helical" evidence="1">
    <location>
        <begin position="71"/>
        <end position="90"/>
    </location>
</feature>
<keyword evidence="1" id="KW-0472">Membrane</keyword>
<reference evidence="2 3" key="1">
    <citation type="submission" date="2016-10" db="EMBL/GenBank/DDBJ databases">
        <authorList>
            <person name="de Groot N.N."/>
        </authorList>
    </citation>
    <scope>NUCLEOTIDE SEQUENCE [LARGE SCALE GENOMIC DNA]</scope>
    <source>
        <strain evidence="2 3">DSM 18978</strain>
    </source>
</reference>
<gene>
    <name evidence="2" type="ORF">SAMN03080606_01799</name>
</gene>
<keyword evidence="3" id="KW-1185">Reference proteome</keyword>
<dbReference type="OrthoDB" id="1730344at2"/>
<protein>
    <submittedName>
        <fullName evidence="2">Uncharacterized protein</fullName>
    </submittedName>
</protein>
<dbReference type="EMBL" id="FMUS01000010">
    <property type="protein sequence ID" value="SCY55671.1"/>
    <property type="molecule type" value="Genomic_DNA"/>
</dbReference>
<name>A0A1G5GW97_9FIRM</name>
<feature type="transmembrane region" description="Helical" evidence="1">
    <location>
        <begin position="46"/>
        <end position="65"/>
    </location>
</feature>
<keyword evidence="1" id="KW-0812">Transmembrane</keyword>
<evidence type="ECO:0000313" key="3">
    <source>
        <dbReference type="Proteomes" id="UP000198636"/>
    </source>
</evidence>
<dbReference type="Proteomes" id="UP000198636">
    <property type="component" value="Unassembled WGS sequence"/>
</dbReference>
<dbReference type="STRING" id="1120976.SAMN03080606_01799"/>
<proteinExistence type="predicted"/>
<organism evidence="2 3">
    <name type="scientific">Alkaliphilus peptidifermentans DSM 18978</name>
    <dbReference type="NCBI Taxonomy" id="1120976"/>
    <lineage>
        <taxon>Bacteria</taxon>
        <taxon>Bacillati</taxon>
        <taxon>Bacillota</taxon>
        <taxon>Clostridia</taxon>
        <taxon>Peptostreptococcales</taxon>
        <taxon>Natronincolaceae</taxon>
        <taxon>Alkaliphilus</taxon>
    </lineage>
</organism>
<keyword evidence="1" id="KW-1133">Transmembrane helix</keyword>
<dbReference type="RefSeq" id="WP_091542515.1">
    <property type="nucleotide sequence ID" value="NZ_FMUS01000010.1"/>
</dbReference>
<evidence type="ECO:0000256" key="1">
    <source>
        <dbReference type="SAM" id="Phobius"/>
    </source>
</evidence>